<keyword evidence="9 11" id="KW-0472">Membrane</keyword>
<keyword evidence="8" id="KW-0333">Golgi apparatus</keyword>
<keyword evidence="4" id="KW-0808">Transferase</keyword>
<feature type="compositionally biased region" description="Low complexity" evidence="10">
    <location>
        <begin position="55"/>
        <end position="86"/>
    </location>
</feature>
<evidence type="ECO:0000256" key="6">
    <source>
        <dbReference type="ARBA" id="ARBA00022968"/>
    </source>
</evidence>
<keyword evidence="6" id="KW-0735">Signal-anchor</keyword>
<accession>A0A9P6JYP9</accession>
<name>A0A9P6JYP9_9FUNG</name>
<keyword evidence="3" id="KW-0328">Glycosyltransferase</keyword>
<gene>
    <name evidence="12" type="primary">B3GALT6</name>
    <name evidence="12" type="ORF">EC957_007226</name>
</gene>
<evidence type="ECO:0000313" key="12">
    <source>
        <dbReference type="EMBL" id="KAF9538107.1"/>
    </source>
</evidence>
<dbReference type="GO" id="GO:0000139">
    <property type="term" value="C:Golgi membrane"/>
    <property type="evidence" value="ECO:0007669"/>
    <property type="project" value="UniProtKB-SubCell"/>
</dbReference>
<comment type="caution">
    <text evidence="12">The sequence shown here is derived from an EMBL/GenBank/DDBJ whole genome shotgun (WGS) entry which is preliminary data.</text>
</comment>
<feature type="transmembrane region" description="Helical" evidence="11">
    <location>
        <begin position="286"/>
        <end position="305"/>
    </location>
</feature>
<dbReference type="AlphaFoldDB" id="A0A9P6JYP9"/>
<feature type="transmembrane region" description="Helical" evidence="11">
    <location>
        <begin position="166"/>
        <end position="188"/>
    </location>
</feature>
<evidence type="ECO:0000256" key="8">
    <source>
        <dbReference type="ARBA" id="ARBA00023034"/>
    </source>
</evidence>
<feature type="compositionally biased region" description="Basic and acidic residues" evidence="10">
    <location>
        <begin position="809"/>
        <end position="819"/>
    </location>
</feature>
<feature type="region of interest" description="Disordered" evidence="10">
    <location>
        <begin position="42"/>
        <end position="86"/>
    </location>
</feature>
<evidence type="ECO:0000256" key="11">
    <source>
        <dbReference type="SAM" id="Phobius"/>
    </source>
</evidence>
<reference evidence="12" key="1">
    <citation type="journal article" date="2020" name="Fungal Divers.">
        <title>Resolving the Mortierellaceae phylogeny through synthesis of multi-gene phylogenetics and phylogenomics.</title>
        <authorList>
            <person name="Vandepol N."/>
            <person name="Liber J."/>
            <person name="Desiro A."/>
            <person name="Na H."/>
            <person name="Kennedy M."/>
            <person name="Barry K."/>
            <person name="Grigoriev I.V."/>
            <person name="Miller A.N."/>
            <person name="O'Donnell K."/>
            <person name="Stajich J.E."/>
            <person name="Bonito G."/>
        </authorList>
    </citation>
    <scope>NUCLEOTIDE SEQUENCE</scope>
    <source>
        <strain evidence="12">NRRL 2591</strain>
    </source>
</reference>
<dbReference type="GO" id="GO:0006493">
    <property type="term" value="P:protein O-linked glycosylation"/>
    <property type="evidence" value="ECO:0007669"/>
    <property type="project" value="TreeGrafter"/>
</dbReference>
<dbReference type="PANTHER" id="PTHR11214:SF3">
    <property type="entry name" value="BETA-1,3-GALACTOSYLTRANSFERASE 6"/>
    <property type="match status" value="1"/>
</dbReference>
<evidence type="ECO:0000256" key="2">
    <source>
        <dbReference type="ARBA" id="ARBA00008661"/>
    </source>
</evidence>
<keyword evidence="13" id="KW-1185">Reference proteome</keyword>
<evidence type="ECO:0000256" key="5">
    <source>
        <dbReference type="ARBA" id="ARBA00022692"/>
    </source>
</evidence>
<evidence type="ECO:0000256" key="4">
    <source>
        <dbReference type="ARBA" id="ARBA00022679"/>
    </source>
</evidence>
<feature type="compositionally biased region" description="Basic residues" evidence="10">
    <location>
        <begin position="836"/>
        <end position="850"/>
    </location>
</feature>
<dbReference type="InterPro" id="IPR002659">
    <property type="entry name" value="Glyco_trans_31"/>
</dbReference>
<sequence length="850" mass="95294">MPSTPVRPLSNHLVINTHNLSQAHNRGSPRSANARDSLNALKESNRPPIDKRHSFGPSSLSHSHLLSAGGNSPNGNGNNNGNGDNINGHAMFHGHLGHNHSSWPRQSLALTLLRVLSMGPGFLGLVYSINIARDSKLFGSIQEQQDRQLSRDNGMDDGIPLTRSDFWMASMYCGLSMYWAFLLTTAFTQRLSQSYRAPNVVLRITLAHLLSWVLIGIIIQSRPATQPIRPWVIITFGQALLLFVITYLPWCRTQMKLAGFPTISDRFVTNPLEDGFMGREINGQSVTRFLVLPLVIVGMCSWMLIITRGEHSPGQGYAQQGQWQQEHGAQGGVNVQDPPAPIVKPVTPGSLNSFLIDREQDDRMIICMIVLSSATPQGFRNRQLFRETTLKLLPSPRNKAVIVVHRFIIGEGITVNVQDIEQEHKMTRDLWMVDAPDTADGKSAKLYEAIKWADQQDFDYLVKTEDDVLVRMDTLSGELYKQGKKEFFWKGLVFKNVPNTRLDDMDLREMPKFTDGTLTTLSRDIVALLAIPAPRYFVASSAQSLGIWLHGYGIKPVHDTRIQSGAFVCEEDLVAKHFDNEPSLASQPRDDPIKMVERINRIRAELKRNKDNRNFRTEISICDSRIQKRCAMCYSCQGRASNWKQMGFDCKPGGVIVGDKYRKPELIDAKQMEELLNRPPTGVSDELEMAQLKDYRPETRARIQAEQEAQRQAELELQQQNDGEESAGEGEEGSEEGDGSEEGNEEEGSGEEGSEESGAENEDDEPMTSQDEEEALDESEEEGQGQQQDAGHDDHDESEMSITDQEVDYLDRRNDDETLHPVANKKDKKSSGSSKTKSKANNNKKPKRRA</sequence>
<evidence type="ECO:0000256" key="7">
    <source>
        <dbReference type="ARBA" id="ARBA00022989"/>
    </source>
</evidence>
<organism evidence="12 13">
    <name type="scientific">Mortierella hygrophila</name>
    <dbReference type="NCBI Taxonomy" id="979708"/>
    <lineage>
        <taxon>Eukaryota</taxon>
        <taxon>Fungi</taxon>
        <taxon>Fungi incertae sedis</taxon>
        <taxon>Mucoromycota</taxon>
        <taxon>Mortierellomycotina</taxon>
        <taxon>Mortierellomycetes</taxon>
        <taxon>Mortierellales</taxon>
        <taxon>Mortierellaceae</taxon>
        <taxon>Mortierella</taxon>
    </lineage>
</organism>
<evidence type="ECO:0000256" key="9">
    <source>
        <dbReference type="ARBA" id="ARBA00023136"/>
    </source>
</evidence>
<proteinExistence type="inferred from homology"/>
<evidence type="ECO:0000256" key="10">
    <source>
        <dbReference type="SAM" id="MobiDB-lite"/>
    </source>
</evidence>
<evidence type="ECO:0000256" key="1">
    <source>
        <dbReference type="ARBA" id="ARBA00004323"/>
    </source>
</evidence>
<evidence type="ECO:0000256" key="3">
    <source>
        <dbReference type="ARBA" id="ARBA00022676"/>
    </source>
</evidence>
<feature type="region of interest" description="Disordered" evidence="10">
    <location>
        <begin position="702"/>
        <end position="850"/>
    </location>
</feature>
<evidence type="ECO:0000313" key="13">
    <source>
        <dbReference type="Proteomes" id="UP000723463"/>
    </source>
</evidence>
<feature type="transmembrane region" description="Helical" evidence="11">
    <location>
        <begin position="200"/>
        <end position="219"/>
    </location>
</feature>
<feature type="transmembrane region" description="Helical" evidence="11">
    <location>
        <begin position="231"/>
        <end position="250"/>
    </location>
</feature>
<dbReference type="Pfam" id="PF01762">
    <property type="entry name" value="Galactosyl_T"/>
    <property type="match status" value="1"/>
</dbReference>
<comment type="subcellular location">
    <subcellularLocation>
        <location evidence="1">Golgi apparatus membrane</location>
        <topology evidence="1">Single-pass type II membrane protein</topology>
    </subcellularLocation>
</comment>
<feature type="compositionally biased region" description="Basic and acidic residues" evidence="10">
    <location>
        <begin position="702"/>
        <end position="714"/>
    </location>
</feature>
<dbReference type="GO" id="GO:0016758">
    <property type="term" value="F:hexosyltransferase activity"/>
    <property type="evidence" value="ECO:0007669"/>
    <property type="project" value="InterPro"/>
</dbReference>
<comment type="similarity">
    <text evidence="2">Belongs to the glycosyltransferase 31 family.</text>
</comment>
<dbReference type="PANTHER" id="PTHR11214">
    <property type="entry name" value="BETA-1,3-N-ACETYLGLUCOSAMINYLTRANSFERASE"/>
    <property type="match status" value="1"/>
</dbReference>
<keyword evidence="7 11" id="KW-1133">Transmembrane helix</keyword>
<feature type="compositionally biased region" description="Acidic residues" evidence="10">
    <location>
        <begin position="722"/>
        <end position="783"/>
    </location>
</feature>
<keyword evidence="5 11" id="KW-0812">Transmembrane</keyword>
<feature type="compositionally biased region" description="Basic and acidic residues" evidence="10">
    <location>
        <begin position="43"/>
        <end position="53"/>
    </location>
</feature>
<protein>
    <submittedName>
        <fullName evidence="12">UDP-Gal betaGal beta 1,3-galactosyltransferase, polypeptide 6</fullName>
    </submittedName>
</protein>
<dbReference type="Proteomes" id="UP000723463">
    <property type="component" value="Unassembled WGS sequence"/>
</dbReference>
<dbReference type="EMBL" id="JAAAXW010000333">
    <property type="protein sequence ID" value="KAF9538107.1"/>
    <property type="molecule type" value="Genomic_DNA"/>
</dbReference>
<feature type="transmembrane region" description="Helical" evidence="11">
    <location>
        <begin position="108"/>
        <end position="129"/>
    </location>
</feature>